<dbReference type="SUPFAM" id="SSF103506">
    <property type="entry name" value="Mitochondrial carrier"/>
    <property type="match status" value="1"/>
</dbReference>
<dbReference type="PROSITE" id="PS50920">
    <property type="entry name" value="SOLCAR"/>
    <property type="match status" value="1"/>
</dbReference>
<accession>A0A0C9VFG5</accession>
<evidence type="ECO:0000256" key="3">
    <source>
        <dbReference type="ARBA" id="ARBA00022448"/>
    </source>
</evidence>
<evidence type="ECO:0000256" key="4">
    <source>
        <dbReference type="ARBA" id="ARBA00022692"/>
    </source>
</evidence>
<organism evidence="11 12">
    <name type="scientific">Sphaerobolus stellatus (strain SS14)</name>
    <dbReference type="NCBI Taxonomy" id="990650"/>
    <lineage>
        <taxon>Eukaryota</taxon>
        <taxon>Fungi</taxon>
        <taxon>Dikarya</taxon>
        <taxon>Basidiomycota</taxon>
        <taxon>Agaricomycotina</taxon>
        <taxon>Agaricomycetes</taxon>
        <taxon>Phallomycetidae</taxon>
        <taxon>Geastrales</taxon>
        <taxon>Sphaerobolaceae</taxon>
        <taxon>Sphaerobolus</taxon>
    </lineage>
</organism>
<keyword evidence="3 9" id="KW-0813">Transport</keyword>
<dbReference type="Proteomes" id="UP000054279">
    <property type="component" value="Unassembled WGS sequence"/>
</dbReference>
<dbReference type="HOGENOM" id="CLU_023136_0_0_1"/>
<evidence type="ECO:0000256" key="1">
    <source>
        <dbReference type="ARBA" id="ARBA00004141"/>
    </source>
</evidence>
<keyword evidence="12" id="KW-1185">Reference proteome</keyword>
<dbReference type="OrthoDB" id="77989at2759"/>
<dbReference type="InterPro" id="IPR050391">
    <property type="entry name" value="Mito_Metabolite_Transporter"/>
</dbReference>
<dbReference type="Gene3D" id="1.50.40.10">
    <property type="entry name" value="Mitochondrial carrier domain"/>
    <property type="match status" value="1"/>
</dbReference>
<feature type="region of interest" description="Disordered" evidence="10">
    <location>
        <begin position="1"/>
        <end position="50"/>
    </location>
</feature>
<dbReference type="AlphaFoldDB" id="A0A0C9VFG5"/>
<dbReference type="PANTHER" id="PTHR45618">
    <property type="entry name" value="MITOCHONDRIAL DICARBOXYLATE CARRIER-RELATED"/>
    <property type="match status" value="1"/>
</dbReference>
<comment type="subcellular location">
    <subcellularLocation>
        <location evidence="1">Membrane</location>
        <topology evidence="1">Multi-pass membrane protein</topology>
    </subcellularLocation>
</comment>
<keyword evidence="4 8" id="KW-0812">Transmembrane</keyword>
<proteinExistence type="inferred from homology"/>
<dbReference type="EMBL" id="KN837146">
    <property type="protein sequence ID" value="KIJ40187.1"/>
    <property type="molecule type" value="Genomic_DNA"/>
</dbReference>
<comment type="similarity">
    <text evidence="2 9">Belongs to the mitochondrial carrier (TC 2.A.29) family.</text>
</comment>
<evidence type="ECO:0000256" key="10">
    <source>
        <dbReference type="SAM" id="MobiDB-lite"/>
    </source>
</evidence>
<evidence type="ECO:0000256" key="8">
    <source>
        <dbReference type="PROSITE-ProRule" id="PRU00282"/>
    </source>
</evidence>
<feature type="compositionally biased region" description="Polar residues" evidence="10">
    <location>
        <begin position="31"/>
        <end position="49"/>
    </location>
</feature>
<feature type="region of interest" description="Disordered" evidence="10">
    <location>
        <begin position="130"/>
        <end position="158"/>
    </location>
</feature>
<evidence type="ECO:0000256" key="5">
    <source>
        <dbReference type="ARBA" id="ARBA00022737"/>
    </source>
</evidence>
<dbReference type="InterPro" id="IPR023395">
    <property type="entry name" value="MCP_dom_sf"/>
</dbReference>
<evidence type="ECO:0000256" key="9">
    <source>
        <dbReference type="RuleBase" id="RU000488"/>
    </source>
</evidence>
<feature type="repeat" description="Solcar" evidence="8">
    <location>
        <begin position="239"/>
        <end position="293"/>
    </location>
</feature>
<dbReference type="InterPro" id="IPR018108">
    <property type="entry name" value="MCP_transmembrane"/>
</dbReference>
<keyword evidence="7 8" id="KW-0472">Membrane</keyword>
<evidence type="ECO:0000256" key="2">
    <source>
        <dbReference type="ARBA" id="ARBA00006375"/>
    </source>
</evidence>
<reference evidence="11 12" key="1">
    <citation type="submission" date="2014-06" db="EMBL/GenBank/DDBJ databases">
        <title>Evolutionary Origins and Diversification of the Mycorrhizal Mutualists.</title>
        <authorList>
            <consortium name="DOE Joint Genome Institute"/>
            <consortium name="Mycorrhizal Genomics Consortium"/>
            <person name="Kohler A."/>
            <person name="Kuo A."/>
            <person name="Nagy L.G."/>
            <person name="Floudas D."/>
            <person name="Copeland A."/>
            <person name="Barry K.W."/>
            <person name="Cichocki N."/>
            <person name="Veneault-Fourrey C."/>
            <person name="LaButti K."/>
            <person name="Lindquist E.A."/>
            <person name="Lipzen A."/>
            <person name="Lundell T."/>
            <person name="Morin E."/>
            <person name="Murat C."/>
            <person name="Riley R."/>
            <person name="Ohm R."/>
            <person name="Sun H."/>
            <person name="Tunlid A."/>
            <person name="Henrissat B."/>
            <person name="Grigoriev I.V."/>
            <person name="Hibbett D.S."/>
            <person name="Martin F."/>
        </authorList>
    </citation>
    <scope>NUCLEOTIDE SEQUENCE [LARGE SCALE GENOMIC DNA]</scope>
    <source>
        <strain evidence="11 12">SS14</strain>
    </source>
</reference>
<evidence type="ECO:0000313" key="12">
    <source>
        <dbReference type="Proteomes" id="UP000054279"/>
    </source>
</evidence>
<evidence type="ECO:0000313" key="11">
    <source>
        <dbReference type="EMBL" id="KIJ40187.1"/>
    </source>
</evidence>
<feature type="compositionally biased region" description="Polar residues" evidence="10">
    <location>
        <begin position="1"/>
        <end position="20"/>
    </location>
</feature>
<sequence length="293" mass="32417">MSSSGSLRDSYSNPHSSWSFRPSPLDVDSSAPGSSAIPKNQSEWSTRPSTHPVFDLAPTLPGYEQDGFNIDLQIVLRELLGSALISYTGTALVMPWEVAKLLLQIQWVPRYAENIVEPLSEVADEELSEGSSDEAYFQDPTSSAPTAPPKPRPSDEEGYVLRRSILEEETRPEYVMPITITHGVWSMIKKITRWRNEGWFALWKGTLTSFITNTLSLAIQPLIQDILFAMFSSPASSSPSLIIPLASHFVTGIILSPLDLVRTRLIAQSSIPRHRTYTGPLNALGQIIRHEGG</sequence>
<dbReference type="GO" id="GO:0016020">
    <property type="term" value="C:membrane"/>
    <property type="evidence" value="ECO:0007669"/>
    <property type="project" value="UniProtKB-SubCell"/>
</dbReference>
<dbReference type="Pfam" id="PF00153">
    <property type="entry name" value="Mito_carr"/>
    <property type="match status" value="1"/>
</dbReference>
<protein>
    <recommendedName>
        <fullName evidence="13">Mitochondrial carrier</fullName>
    </recommendedName>
</protein>
<keyword evidence="5" id="KW-0677">Repeat</keyword>
<evidence type="ECO:0000256" key="7">
    <source>
        <dbReference type="ARBA" id="ARBA00023136"/>
    </source>
</evidence>
<keyword evidence="6" id="KW-1133">Transmembrane helix</keyword>
<name>A0A0C9VFG5_SPHS4</name>
<feature type="non-terminal residue" evidence="11">
    <location>
        <position position="293"/>
    </location>
</feature>
<evidence type="ECO:0008006" key="13">
    <source>
        <dbReference type="Google" id="ProtNLM"/>
    </source>
</evidence>
<evidence type="ECO:0000256" key="6">
    <source>
        <dbReference type="ARBA" id="ARBA00022989"/>
    </source>
</evidence>
<gene>
    <name evidence="11" type="ORF">M422DRAFT_257021</name>
</gene>